<keyword evidence="8 10" id="KW-0862">Zinc</keyword>
<keyword evidence="3" id="KW-0540">Nuclease</keyword>
<feature type="region of interest" description="Disordered" evidence="11">
    <location>
        <begin position="521"/>
        <end position="549"/>
    </location>
</feature>
<evidence type="ECO:0000313" key="13">
    <source>
        <dbReference type="EnsemblMetazoa" id="XP_014262393.1"/>
    </source>
</evidence>
<dbReference type="InterPro" id="IPR040546">
    <property type="entry name" value="Rege-1_UBA-like"/>
</dbReference>
<feature type="region of interest" description="Disordered" evidence="11">
    <location>
        <begin position="83"/>
        <end position="116"/>
    </location>
</feature>
<evidence type="ECO:0000256" key="4">
    <source>
        <dbReference type="ARBA" id="ARBA00022723"/>
    </source>
</evidence>
<keyword evidence="5" id="KW-0255">Endonuclease</keyword>
<feature type="domain" description="C3H1-type" evidence="12">
    <location>
        <begin position="370"/>
        <end position="395"/>
    </location>
</feature>
<dbReference type="GO" id="GO:0008270">
    <property type="term" value="F:zinc ion binding"/>
    <property type="evidence" value="ECO:0007669"/>
    <property type="project" value="UniProtKB-KW"/>
</dbReference>
<dbReference type="RefSeq" id="XP_014262393.1">
    <property type="nucleotide sequence ID" value="XM_014406907.2"/>
</dbReference>
<sequence>MEDKKHHRIRVEKDNATTVKGNIEKINDLFSVRLTETPADDDEPRDYVYFKLEKEGEQLLDISDVNKIKKYIESLSSNGRIVKEKEAGGEDSSYDSDYEGDEGAVGTGGHPDVSRTTSDTLAAEFDEYVSTDHGYTAKLEFALKLGYTESHVQAALQKLGPNPGQNELLAELIKIGAHAPPLGCDGSSEWDDEEISNPESHIQEDLSLRPVVIDGSNVAMSHGNKEVFSCRGIKLCVDWFKARGHKEITVFVPKWRKEASRPDNPITDQEVLYELEKDRQLVFTPSRLVGGKRLICYDDRYILRLAAENGGIVVSNDNYRDLAQESPEFRKVIEERILMYSFVNDRFMPPDDPLGRAGPNLDNFLRMRSTEPPPPCPYAKKCTYGSKCKFQHPERGALPHKTVTERLVEHAQRQLQARGIEASPGKQLKGKSLSLPLQSSDTETKQIRKTPLSRTKSNIVQGSAEKELMENCYRVAPSQPNYMQGQNLHKKLQRQLTLNPTCDPRLYDLRRGVTRHLSCDSYNQHSGHSSVTRISSAPPPHQGSPPIGLQASLCSTSEPQLHAWAVPVLTPLAPVTTEEARRRLHYHLASIFPEEQVRAALSLYPNETNPQKICAAILTLFPSKQ</sequence>
<dbReference type="AlphaFoldDB" id="A0A8I6SAA5"/>
<keyword evidence="7" id="KW-0378">Hydrolase</keyword>
<feature type="compositionally biased region" description="Acidic residues" evidence="11">
    <location>
        <begin position="92"/>
        <end position="102"/>
    </location>
</feature>
<dbReference type="Proteomes" id="UP000494040">
    <property type="component" value="Unassembled WGS sequence"/>
</dbReference>
<dbReference type="GO" id="GO:0005634">
    <property type="term" value="C:nucleus"/>
    <property type="evidence" value="ECO:0007669"/>
    <property type="project" value="TreeGrafter"/>
</dbReference>
<comment type="similarity">
    <text evidence="2">Belongs to the ZC3H12 family.</text>
</comment>
<keyword evidence="9" id="KW-0460">Magnesium</keyword>
<keyword evidence="4 10" id="KW-0479">Metal-binding</keyword>
<proteinExistence type="inferred from homology"/>
<dbReference type="PROSITE" id="PS50103">
    <property type="entry name" value="ZF_C3H1"/>
    <property type="match status" value="1"/>
</dbReference>
<dbReference type="EnsemblMetazoa" id="XM_014406907.2">
    <property type="protein sequence ID" value="XP_014262393.1"/>
    <property type="gene ID" value="LOC106674277"/>
</dbReference>
<dbReference type="GO" id="GO:0003729">
    <property type="term" value="F:mRNA binding"/>
    <property type="evidence" value="ECO:0007669"/>
    <property type="project" value="TreeGrafter"/>
</dbReference>
<evidence type="ECO:0000256" key="6">
    <source>
        <dbReference type="ARBA" id="ARBA00022771"/>
    </source>
</evidence>
<dbReference type="FunFam" id="3.40.50.11980:FF:000001">
    <property type="entry name" value="ZC3H12A isoform 1"/>
    <property type="match status" value="1"/>
</dbReference>
<organism evidence="13 14">
    <name type="scientific">Cimex lectularius</name>
    <name type="common">Bed bug</name>
    <name type="synonym">Acanthia lectularia</name>
    <dbReference type="NCBI Taxonomy" id="79782"/>
    <lineage>
        <taxon>Eukaryota</taxon>
        <taxon>Metazoa</taxon>
        <taxon>Ecdysozoa</taxon>
        <taxon>Arthropoda</taxon>
        <taxon>Hexapoda</taxon>
        <taxon>Insecta</taxon>
        <taxon>Pterygota</taxon>
        <taxon>Neoptera</taxon>
        <taxon>Paraneoptera</taxon>
        <taxon>Hemiptera</taxon>
        <taxon>Heteroptera</taxon>
        <taxon>Panheteroptera</taxon>
        <taxon>Cimicomorpha</taxon>
        <taxon>Cimicidae</taxon>
        <taxon>Cimex</taxon>
    </lineage>
</organism>
<dbReference type="GO" id="GO:0016787">
    <property type="term" value="F:hydrolase activity"/>
    <property type="evidence" value="ECO:0007669"/>
    <property type="project" value="UniProtKB-KW"/>
</dbReference>
<evidence type="ECO:0000256" key="5">
    <source>
        <dbReference type="ARBA" id="ARBA00022759"/>
    </source>
</evidence>
<dbReference type="InterPro" id="IPR021869">
    <property type="entry name" value="RNase_Zc3h12_NYN"/>
</dbReference>
<evidence type="ECO:0000256" key="9">
    <source>
        <dbReference type="ARBA" id="ARBA00022842"/>
    </source>
</evidence>
<dbReference type="Pfam" id="PF18039">
    <property type="entry name" value="UBA_6"/>
    <property type="match status" value="1"/>
</dbReference>
<dbReference type="OrthoDB" id="392925at2759"/>
<dbReference type="InterPro" id="IPR000571">
    <property type="entry name" value="Znf_CCCH"/>
</dbReference>
<evidence type="ECO:0000256" key="2">
    <source>
        <dbReference type="ARBA" id="ARBA00010922"/>
    </source>
</evidence>
<evidence type="ECO:0000313" key="14">
    <source>
        <dbReference type="Proteomes" id="UP000494040"/>
    </source>
</evidence>
<dbReference type="Pfam" id="PF11977">
    <property type="entry name" value="RNase_Zc3h12a"/>
    <property type="match status" value="1"/>
</dbReference>
<name>A0A8I6SAA5_CIMLE</name>
<dbReference type="GeneID" id="106674277"/>
<evidence type="ECO:0000256" key="11">
    <source>
        <dbReference type="SAM" id="MobiDB-lite"/>
    </source>
</evidence>
<accession>A0A8I6SAA5</accession>
<evidence type="ECO:0000256" key="1">
    <source>
        <dbReference type="ARBA" id="ARBA00001946"/>
    </source>
</evidence>
<dbReference type="CDD" id="cd18729">
    <property type="entry name" value="PIN_Zc3h12-like"/>
    <property type="match status" value="1"/>
</dbReference>
<dbReference type="PANTHER" id="PTHR12876">
    <property type="entry name" value="N4BP1-RELATED"/>
    <property type="match status" value="1"/>
</dbReference>
<evidence type="ECO:0000256" key="7">
    <source>
        <dbReference type="ARBA" id="ARBA00022801"/>
    </source>
</evidence>
<evidence type="ECO:0000256" key="8">
    <source>
        <dbReference type="ARBA" id="ARBA00022833"/>
    </source>
</evidence>
<reference evidence="13" key="1">
    <citation type="submission" date="2022-01" db="UniProtKB">
        <authorList>
            <consortium name="EnsemblMetazoa"/>
        </authorList>
    </citation>
    <scope>IDENTIFICATION</scope>
</reference>
<dbReference type="GO" id="GO:0004521">
    <property type="term" value="F:RNA endonuclease activity"/>
    <property type="evidence" value="ECO:0007669"/>
    <property type="project" value="TreeGrafter"/>
</dbReference>
<feature type="region of interest" description="Disordered" evidence="11">
    <location>
        <begin position="437"/>
        <end position="458"/>
    </location>
</feature>
<dbReference type="InterPro" id="IPR051101">
    <property type="entry name" value="ZC3H12/N4BP1_RNase_Reg"/>
</dbReference>
<evidence type="ECO:0000256" key="10">
    <source>
        <dbReference type="PROSITE-ProRule" id="PRU00723"/>
    </source>
</evidence>
<evidence type="ECO:0000256" key="3">
    <source>
        <dbReference type="ARBA" id="ARBA00022722"/>
    </source>
</evidence>
<keyword evidence="6 10" id="KW-0863">Zinc-finger</keyword>
<feature type="zinc finger region" description="C3H1-type" evidence="10">
    <location>
        <begin position="370"/>
        <end position="395"/>
    </location>
</feature>
<dbReference type="PANTHER" id="PTHR12876:SF35">
    <property type="entry name" value="LD08718P-RELATED"/>
    <property type="match status" value="1"/>
</dbReference>
<keyword evidence="14" id="KW-1185">Reference proteome</keyword>
<dbReference type="OMA" id="GQKCKFR"/>
<dbReference type="KEGG" id="clec:106674277"/>
<dbReference type="Gene3D" id="3.40.50.11980">
    <property type="match status" value="1"/>
</dbReference>
<comment type="cofactor">
    <cofactor evidence="1">
        <name>Mg(2+)</name>
        <dbReference type="ChEBI" id="CHEBI:18420"/>
    </cofactor>
</comment>
<feature type="compositionally biased region" description="Polar residues" evidence="11">
    <location>
        <begin position="521"/>
        <end position="535"/>
    </location>
</feature>
<evidence type="ECO:0000259" key="12">
    <source>
        <dbReference type="PROSITE" id="PS50103"/>
    </source>
</evidence>
<dbReference type="GO" id="GO:0036464">
    <property type="term" value="C:cytoplasmic ribonucleoprotein granule"/>
    <property type="evidence" value="ECO:0007669"/>
    <property type="project" value="TreeGrafter"/>
</dbReference>
<protein>
    <recommendedName>
        <fullName evidence="12">C3H1-type domain-containing protein</fullName>
    </recommendedName>
</protein>